<evidence type="ECO:0000256" key="1">
    <source>
        <dbReference type="SAM" id="MobiDB-lite"/>
    </source>
</evidence>
<protein>
    <submittedName>
        <fullName evidence="2">STAG domain-domain-containing protein</fullName>
    </submittedName>
</protein>
<dbReference type="InterPro" id="IPR013721">
    <property type="entry name" value="STAG"/>
</dbReference>
<dbReference type="GO" id="GO:0005634">
    <property type="term" value="C:nucleus"/>
    <property type="evidence" value="ECO:0007669"/>
    <property type="project" value="TreeGrafter"/>
</dbReference>
<dbReference type="Pfam" id="PF08514">
    <property type="entry name" value="STAG"/>
    <property type="match status" value="1"/>
</dbReference>
<dbReference type="InterPro" id="IPR056396">
    <property type="entry name" value="HEAT_SCC3-SA"/>
</dbReference>
<dbReference type="Gene3D" id="1.25.10.10">
    <property type="entry name" value="Leucine-rich Repeat Variant"/>
    <property type="match status" value="1"/>
</dbReference>
<dbReference type="InterPro" id="IPR011989">
    <property type="entry name" value="ARM-like"/>
</dbReference>
<dbReference type="AlphaFoldDB" id="A0A371C3M2"/>
<dbReference type="VEuPathDB" id="FungiDB:YALI0_F19382g"/>
<dbReference type="PROSITE" id="PS51425">
    <property type="entry name" value="SCD"/>
    <property type="match status" value="1"/>
</dbReference>
<dbReference type="GO" id="GO:0000785">
    <property type="term" value="C:chromatin"/>
    <property type="evidence" value="ECO:0007669"/>
    <property type="project" value="TreeGrafter"/>
</dbReference>
<gene>
    <name evidence="2" type="ORF">B0I71DRAFT_133441</name>
</gene>
<dbReference type="GO" id="GO:0007062">
    <property type="term" value="P:sister chromatid cohesion"/>
    <property type="evidence" value="ECO:0007669"/>
    <property type="project" value="UniProtKB-ARBA"/>
</dbReference>
<dbReference type="GO" id="GO:0008278">
    <property type="term" value="C:cohesin complex"/>
    <property type="evidence" value="ECO:0007669"/>
    <property type="project" value="TreeGrafter"/>
</dbReference>
<dbReference type="SUPFAM" id="SSF48371">
    <property type="entry name" value="ARM repeat"/>
    <property type="match status" value="1"/>
</dbReference>
<feature type="region of interest" description="Disordered" evidence="1">
    <location>
        <begin position="1"/>
        <end position="53"/>
    </location>
</feature>
<dbReference type="PANTHER" id="PTHR11199:SF0">
    <property type="entry name" value="LD34181P-RELATED"/>
    <property type="match status" value="1"/>
</dbReference>
<dbReference type="PANTHER" id="PTHR11199">
    <property type="entry name" value="STROMAL ANTIGEN"/>
    <property type="match status" value="1"/>
</dbReference>
<dbReference type="EMBL" id="KZ859015">
    <property type="protein sequence ID" value="RDW24921.1"/>
    <property type="molecule type" value="Genomic_DNA"/>
</dbReference>
<feature type="compositionally biased region" description="Basic and acidic residues" evidence="1">
    <location>
        <begin position="12"/>
        <end position="22"/>
    </location>
</feature>
<dbReference type="Pfam" id="PF24571">
    <property type="entry name" value="HEAT_SCC3-SA"/>
    <property type="match status" value="1"/>
</dbReference>
<accession>A0A371C3M2</accession>
<dbReference type="GO" id="GO:0003682">
    <property type="term" value="F:chromatin binding"/>
    <property type="evidence" value="ECO:0007669"/>
    <property type="project" value="TreeGrafter"/>
</dbReference>
<organism evidence="2 3">
    <name type="scientific">Yarrowia lipolytica</name>
    <name type="common">Candida lipolytica</name>
    <dbReference type="NCBI Taxonomy" id="4952"/>
    <lineage>
        <taxon>Eukaryota</taxon>
        <taxon>Fungi</taxon>
        <taxon>Dikarya</taxon>
        <taxon>Ascomycota</taxon>
        <taxon>Saccharomycotina</taxon>
        <taxon>Dipodascomycetes</taxon>
        <taxon>Dipodascales</taxon>
        <taxon>Dipodascales incertae sedis</taxon>
        <taxon>Yarrowia</taxon>
    </lineage>
</organism>
<feature type="compositionally biased region" description="Polar residues" evidence="1">
    <location>
        <begin position="41"/>
        <end position="52"/>
    </location>
</feature>
<dbReference type="Pfam" id="PF21581">
    <property type="entry name" value="SCD"/>
    <property type="match status" value="1"/>
</dbReference>
<evidence type="ECO:0000313" key="3">
    <source>
        <dbReference type="Proteomes" id="UP000256601"/>
    </source>
</evidence>
<proteinExistence type="predicted"/>
<evidence type="ECO:0000313" key="2">
    <source>
        <dbReference type="EMBL" id="RDW24921.1"/>
    </source>
</evidence>
<dbReference type="InterPro" id="IPR020839">
    <property type="entry name" value="SCD"/>
</dbReference>
<dbReference type="InterPro" id="IPR039662">
    <property type="entry name" value="Cohesin_Scc3/SA"/>
</dbReference>
<dbReference type="VEuPathDB" id="FungiDB:YALI1_F25792g"/>
<name>A0A371C3M2_YARLL</name>
<dbReference type="Proteomes" id="UP000256601">
    <property type="component" value="Unassembled WGS sequence"/>
</dbReference>
<dbReference type="OrthoDB" id="498590at2759"/>
<sequence length="906" mass="101871">MPSTEPRRSRRTRVERTYHDDASDSDEPVVQTRRTKRHKTNSGNGNANTNQLIDLPDEADATPNYLYDALCDSESSLTELARGWIESYEENSTFAIRDFVNMILRLAGCHDVIETHDIEEGDSAAATVAQLQDHVRNKSAAQYPLVNKKPPHKFLRDHLNEFLRHLVTFASDKDLLYDDESAEGNVIDNLLIWVSALSSSKLRPFRHTATVVSLMFLTNLCNVYSSVLELKEDNEKVLTNAASGKGRASKGRSDERVSAAKDTIETCSNKIGKLANFMNDIFETCFVNRYRDVDARIRSECVLQLNNWIENLPSVFFEDQYLRYFGWLLFDTDPGVRESVVNGLANLFDTLNTSGFLHFTERFRSRLVEMAQSDSDLDVRAGVIEFLVLLQQAGFLEQDNVDKVIMLLLDANDVVREQVVDFIVDYCNEQSEDEIKNMGRKVKAVKSVDAKWVTYKSVVSVVSSAIALPRDNESEENEDDDESSNANIEVGATIAEDLTQHYESEDVKKLLSYLLFDPSSLSKDKFEEQLSTILQLSASQQTFLLQLISACVEGVFKEAKGSRKAQDSNDTETISSLIIDETPALLDKFSSSSDMLTLILQLHSKVDLSLYTVKRLEDQFSELHSTICRIFKTHHNRQTQLQCVKFLASAKKQDIFPESTLPKLADLMAEISSDFANVLSDPAADWNTIASATQRVEVLCQFMPFSEISSDDSLLDEVIAKVKSAVEDDDANTEIGDFINSAINLLRLQLLWSITNSDSSSDSASDFISEVLGAMKEVFMKEDMPISATIKTAGLFLEILVALKIKDKLTSVGDIIDNDVQARIMYLFINAEYTYFEDLGEDAPAIERLPALLSSDDEEQLEANLESKNPLEDLQWLLSKISLAVTAKILDEKWNSRLTLNQKLYG</sequence>
<dbReference type="InterPro" id="IPR016024">
    <property type="entry name" value="ARM-type_fold"/>
</dbReference>
<reference evidence="2 3" key="1">
    <citation type="submission" date="2018-07" db="EMBL/GenBank/DDBJ databases">
        <title>Draft Genome Assemblies for Five Robust Yarrowia lipolytica Strains Exhibiting High Lipid Production and Pentose Sugar Utilization and Sugar Alcohol Secretion from Undetoxified Lignocellulosic Biomass Hydrolysates.</title>
        <authorList>
            <consortium name="DOE Joint Genome Institute"/>
            <person name="Walker C."/>
            <person name="Ryu S."/>
            <person name="Na H."/>
            <person name="Zane M."/>
            <person name="LaButti K."/>
            <person name="Lipzen A."/>
            <person name="Haridas S."/>
            <person name="Barry K."/>
            <person name="Grigoriev I.V."/>
            <person name="Quarterman J."/>
            <person name="Slininger P."/>
            <person name="Dien B."/>
            <person name="Trinh C.T."/>
        </authorList>
    </citation>
    <scope>NUCLEOTIDE SEQUENCE [LARGE SCALE GENOMIC DNA]</scope>
    <source>
        <strain evidence="2 3">YB392</strain>
    </source>
</reference>